<dbReference type="PATRIC" id="fig|162209.4.peg.1332"/>
<evidence type="ECO:0000313" key="6">
    <source>
        <dbReference type="Proteomes" id="UP000061660"/>
    </source>
</evidence>
<comment type="subcellular location">
    <subcellularLocation>
        <location evidence="1 4">Bacterial flagellum basal body</location>
    </subcellularLocation>
</comment>
<dbReference type="STRING" id="162209.IJ22_12540"/>
<dbReference type="GO" id="GO:0009425">
    <property type="term" value="C:bacterial-type flagellum basal body"/>
    <property type="evidence" value="ECO:0007669"/>
    <property type="project" value="UniProtKB-SubCell"/>
</dbReference>
<accession>A0A0U2W594</accession>
<dbReference type="Pfam" id="PF02049">
    <property type="entry name" value="FliE"/>
    <property type="match status" value="1"/>
</dbReference>
<dbReference type="GO" id="GO:0003774">
    <property type="term" value="F:cytoskeletal motor activity"/>
    <property type="evidence" value="ECO:0007669"/>
    <property type="project" value="InterPro"/>
</dbReference>
<evidence type="ECO:0000256" key="3">
    <source>
        <dbReference type="ARBA" id="ARBA00023143"/>
    </source>
</evidence>
<gene>
    <name evidence="4" type="primary">fliE</name>
    <name evidence="5" type="ORF">IJ22_12540</name>
</gene>
<dbReference type="PRINTS" id="PR01006">
    <property type="entry name" value="FLGHOOKFLIE"/>
</dbReference>
<dbReference type="RefSeq" id="WP_062407951.1">
    <property type="nucleotide sequence ID" value="NZ_BJCS01000003.1"/>
</dbReference>
<keyword evidence="3 4" id="KW-0975">Bacterial flagellum</keyword>
<keyword evidence="5" id="KW-0966">Cell projection</keyword>
<evidence type="ECO:0000256" key="2">
    <source>
        <dbReference type="ARBA" id="ARBA00009272"/>
    </source>
</evidence>
<comment type="similarity">
    <text evidence="2 4">Belongs to the FliE family.</text>
</comment>
<reference evidence="6" key="1">
    <citation type="submission" date="2015-12" db="EMBL/GenBank/DDBJ databases">
        <title>Complete genome sequences of two moderately thermophilic Paenibacillus species.</title>
        <authorList>
            <person name="Butler R.III."/>
            <person name="Wang J."/>
            <person name="Stark B.C."/>
            <person name="Pombert J.-F."/>
        </authorList>
    </citation>
    <scope>NUCLEOTIDE SEQUENCE [LARGE SCALE GENOMIC DNA]</scope>
    <source>
        <strain evidence="6">32O-Y</strain>
    </source>
</reference>
<organism evidence="5 6">
    <name type="scientific">Paenibacillus naphthalenovorans</name>
    <dbReference type="NCBI Taxonomy" id="162209"/>
    <lineage>
        <taxon>Bacteria</taxon>
        <taxon>Bacillati</taxon>
        <taxon>Bacillota</taxon>
        <taxon>Bacilli</taxon>
        <taxon>Bacillales</taxon>
        <taxon>Paenibacillaceae</taxon>
        <taxon>Paenibacillus</taxon>
    </lineage>
</organism>
<dbReference type="GO" id="GO:0071973">
    <property type="term" value="P:bacterial-type flagellum-dependent cell motility"/>
    <property type="evidence" value="ECO:0007669"/>
    <property type="project" value="InterPro"/>
</dbReference>
<evidence type="ECO:0000256" key="4">
    <source>
        <dbReference type="HAMAP-Rule" id="MF_00724"/>
    </source>
</evidence>
<proteinExistence type="inferred from homology"/>
<dbReference type="Proteomes" id="UP000061660">
    <property type="component" value="Chromosome"/>
</dbReference>
<dbReference type="PANTHER" id="PTHR34653:SF1">
    <property type="entry name" value="FLAGELLAR HOOK-BASAL BODY COMPLEX PROTEIN FLIE"/>
    <property type="match status" value="1"/>
</dbReference>
<dbReference type="AlphaFoldDB" id="A0A0U2W594"/>
<sequence>MIDFVNVQPQKITESIQPKNISAAEVSDQFGKFLNEAMANLNDQQAAVDKLNEGFVKGEISDVHQLMIASQKASLGLELTVQVRNKVIEAYQEIMRMQV</sequence>
<evidence type="ECO:0000256" key="1">
    <source>
        <dbReference type="ARBA" id="ARBA00004117"/>
    </source>
</evidence>
<keyword evidence="6" id="KW-1185">Reference proteome</keyword>
<protein>
    <recommendedName>
        <fullName evidence="4">Flagellar hook-basal body complex protein FliE</fullName>
    </recommendedName>
</protein>
<dbReference type="EMBL" id="CP013652">
    <property type="protein sequence ID" value="ALS21630.1"/>
    <property type="molecule type" value="Genomic_DNA"/>
</dbReference>
<evidence type="ECO:0000313" key="5">
    <source>
        <dbReference type="EMBL" id="ALS21630.1"/>
    </source>
</evidence>
<dbReference type="KEGG" id="pnp:IJ22_12540"/>
<dbReference type="GO" id="GO:0005198">
    <property type="term" value="F:structural molecule activity"/>
    <property type="evidence" value="ECO:0007669"/>
    <property type="project" value="UniProtKB-UniRule"/>
</dbReference>
<keyword evidence="5" id="KW-0282">Flagellum</keyword>
<keyword evidence="5" id="KW-0969">Cilium</keyword>
<dbReference type="NCBIfam" id="TIGR00205">
    <property type="entry name" value="fliE"/>
    <property type="match status" value="1"/>
</dbReference>
<reference evidence="5 6" key="2">
    <citation type="journal article" date="2016" name="Genome Announc.">
        <title>Complete Genome Sequences of Two Interactive Moderate Thermophiles, Paenibacillus napthalenovorans 32O-Y and Paenibacillus sp. 32O-W.</title>
        <authorList>
            <person name="Butler R.R.III."/>
            <person name="Wang J."/>
            <person name="Stark B.C."/>
            <person name="Pombert J.F."/>
        </authorList>
    </citation>
    <scope>NUCLEOTIDE SEQUENCE [LARGE SCALE GENOMIC DNA]</scope>
    <source>
        <strain evidence="5 6">32O-Y</strain>
    </source>
</reference>
<dbReference type="PANTHER" id="PTHR34653">
    <property type="match status" value="1"/>
</dbReference>
<dbReference type="InterPro" id="IPR001624">
    <property type="entry name" value="FliE"/>
</dbReference>
<dbReference type="OrthoDB" id="9812413at2"/>
<dbReference type="HAMAP" id="MF_00724">
    <property type="entry name" value="FliE"/>
    <property type="match status" value="1"/>
</dbReference>
<name>A0A0U2W594_9BACL</name>